<organism evidence="7 8">
    <name type="scientific">Cyclotella atomus</name>
    <dbReference type="NCBI Taxonomy" id="382360"/>
    <lineage>
        <taxon>Eukaryota</taxon>
        <taxon>Sar</taxon>
        <taxon>Stramenopiles</taxon>
        <taxon>Ochrophyta</taxon>
        <taxon>Bacillariophyta</taxon>
        <taxon>Coscinodiscophyceae</taxon>
        <taxon>Thalassiosirophycidae</taxon>
        <taxon>Stephanodiscales</taxon>
        <taxon>Stephanodiscaceae</taxon>
        <taxon>Cyclotella</taxon>
    </lineage>
</organism>
<dbReference type="Pfam" id="PF01743">
    <property type="entry name" value="PolyA_pol"/>
    <property type="match status" value="1"/>
</dbReference>
<evidence type="ECO:0000256" key="1">
    <source>
        <dbReference type="ARBA" id="ARBA00007265"/>
    </source>
</evidence>
<dbReference type="Proteomes" id="UP001530400">
    <property type="component" value="Unassembled WGS sequence"/>
</dbReference>
<dbReference type="GO" id="GO:0003723">
    <property type="term" value="F:RNA binding"/>
    <property type="evidence" value="ECO:0007669"/>
    <property type="project" value="UniProtKB-KW"/>
</dbReference>
<protein>
    <recommendedName>
        <fullName evidence="6">Poly A polymerase head domain-containing protein</fullName>
    </recommendedName>
</protein>
<gene>
    <name evidence="7" type="ORF">ACHAWO_009445</name>
</gene>
<evidence type="ECO:0000256" key="5">
    <source>
        <dbReference type="SAM" id="MobiDB-lite"/>
    </source>
</evidence>
<feature type="domain" description="Poly A polymerase head" evidence="6">
    <location>
        <begin position="207"/>
        <end position="357"/>
    </location>
</feature>
<feature type="region of interest" description="Disordered" evidence="5">
    <location>
        <begin position="255"/>
        <end position="275"/>
    </location>
</feature>
<dbReference type="EMBL" id="JALLPJ020000443">
    <property type="protein sequence ID" value="KAL3791930.1"/>
    <property type="molecule type" value="Genomic_DNA"/>
</dbReference>
<dbReference type="GO" id="GO:0016740">
    <property type="term" value="F:transferase activity"/>
    <property type="evidence" value="ECO:0007669"/>
    <property type="project" value="UniProtKB-KW"/>
</dbReference>
<evidence type="ECO:0000313" key="7">
    <source>
        <dbReference type="EMBL" id="KAL3791930.1"/>
    </source>
</evidence>
<accession>A0ABD3PVA8</accession>
<comment type="caution">
    <text evidence="7">The sequence shown here is derived from an EMBL/GenBank/DDBJ whole genome shotgun (WGS) entry which is preliminary data.</text>
</comment>
<keyword evidence="8" id="KW-1185">Reference proteome</keyword>
<proteinExistence type="inferred from homology"/>
<evidence type="ECO:0000313" key="8">
    <source>
        <dbReference type="Proteomes" id="UP001530400"/>
    </source>
</evidence>
<evidence type="ECO:0000256" key="4">
    <source>
        <dbReference type="RuleBase" id="RU003953"/>
    </source>
</evidence>
<evidence type="ECO:0000256" key="2">
    <source>
        <dbReference type="ARBA" id="ARBA00022679"/>
    </source>
</evidence>
<name>A0ABD3PVA8_9STRA</name>
<dbReference type="GO" id="GO:0001680">
    <property type="term" value="P:tRNA 3'-terminal CCA addition"/>
    <property type="evidence" value="ECO:0007669"/>
    <property type="project" value="UniProtKB-ARBA"/>
</dbReference>
<evidence type="ECO:0000259" key="6">
    <source>
        <dbReference type="Pfam" id="PF01743"/>
    </source>
</evidence>
<dbReference type="PANTHER" id="PTHR13734:SF5">
    <property type="entry name" value="CCA TRNA NUCLEOTIDYLTRANSFERASE, MITOCHONDRIAL"/>
    <property type="match status" value="1"/>
</dbReference>
<dbReference type="PANTHER" id="PTHR13734">
    <property type="entry name" value="TRNA-NUCLEOTIDYLTRANSFERASE"/>
    <property type="match status" value="1"/>
</dbReference>
<reference evidence="7 8" key="1">
    <citation type="submission" date="2024-10" db="EMBL/GenBank/DDBJ databases">
        <title>Updated reference genomes for cyclostephanoid diatoms.</title>
        <authorList>
            <person name="Roberts W.R."/>
            <person name="Alverson A.J."/>
        </authorList>
    </citation>
    <scope>NUCLEOTIDE SEQUENCE [LARGE SCALE GENOMIC DNA]</scope>
    <source>
        <strain evidence="7 8">AJA010-31</strain>
    </source>
</reference>
<dbReference type="SUPFAM" id="SSF81891">
    <property type="entry name" value="Poly A polymerase C-terminal region-like"/>
    <property type="match status" value="1"/>
</dbReference>
<dbReference type="Gene3D" id="3.30.460.10">
    <property type="entry name" value="Beta Polymerase, domain 2"/>
    <property type="match status" value="1"/>
</dbReference>
<feature type="region of interest" description="Disordered" evidence="5">
    <location>
        <begin position="743"/>
        <end position="770"/>
    </location>
</feature>
<dbReference type="InterPro" id="IPR002646">
    <property type="entry name" value="PolA_pol_head_dom"/>
</dbReference>
<feature type="compositionally biased region" description="Basic and acidic residues" evidence="5">
    <location>
        <begin position="50"/>
        <end position="62"/>
    </location>
</feature>
<dbReference type="Gene3D" id="1.10.3090.10">
    <property type="entry name" value="cca-adding enzyme, domain 2"/>
    <property type="match status" value="1"/>
</dbReference>
<dbReference type="SUPFAM" id="SSF81301">
    <property type="entry name" value="Nucleotidyltransferase"/>
    <property type="match status" value="1"/>
</dbReference>
<keyword evidence="2 4" id="KW-0808">Transferase</keyword>
<feature type="compositionally biased region" description="Polar residues" evidence="5">
    <location>
        <begin position="26"/>
        <end position="41"/>
    </location>
</feature>
<dbReference type="InterPro" id="IPR043519">
    <property type="entry name" value="NT_sf"/>
</dbReference>
<sequence>MDASSLPDEAEKIREDSMADDELASSMDTSSLPANDLQSDRNGCCSPLKPIDESHLPDDHNQGADGTDSSPSKSIGPCQSIEEASVNTTIEIAMEDYVCQMNSSSPSIYHSKSMESDAKLSATDEVMSCSCGHERNVSISLTPEEEQLFELMVNAAEAYEQGQLTIDPNPPQQSVSARGGFTKAESIGEDGASWLRPPPKVDRIGIRIAGGWVRDKLLQQHSSDVDVALDCMMGVQFARIVQSYMAQREDYTKEDTTQCTKKPRKQPKIGVIGANPSQSKHLETATMNIHGIDIDFVNLRAEEVYEENSRIPTSQTRNFGTPLEDALRRDFTINSLFYNIRTHKIEDWTGKGLDDLLEHRRIVTPVDAHETFHDDPLRVLRAIRFCVRLDFVLDDNLKEAAMSKRVHHSLHVKVSRERVGKELEGMLSGKGARPRYALEMIADLHLAGSVFCFPGSFPGDHDFLAGGPVTGHIMGVPYHGCLGKGGPDTVELAAQHRKLGWDESSALMAVLPDLLEGYYRMRESMSSAGALILSSTVDERLLYLCVFIMPFHNLSFPDAKGRESSVTAHMIKESLKFATRDITGVSTILNQVDEMAALLSEIRTQLAAHQGQEEPIKLLPPCRLRTGLLLRSLKQHWVTCLVAAAAWEIRSIQRGSTHVNNAFNASIEPSLEFYRSVIQDLALDECWQVRPHLNGKEIISELQLPRGPAVGLYIEDQLQWMLLNPNGTREECVTHLHERKRARELESSGGAIPEDEDDHKRQCLKVNGRK</sequence>
<dbReference type="CDD" id="cd05398">
    <property type="entry name" value="NT_ClassII-CCAase"/>
    <property type="match status" value="1"/>
</dbReference>
<evidence type="ECO:0000256" key="3">
    <source>
        <dbReference type="ARBA" id="ARBA00022884"/>
    </source>
</evidence>
<feature type="region of interest" description="Disordered" evidence="5">
    <location>
        <begin position="1"/>
        <end position="78"/>
    </location>
</feature>
<dbReference type="AlphaFoldDB" id="A0ABD3PVA8"/>
<keyword evidence="3 4" id="KW-0694">RNA-binding</keyword>
<comment type="similarity">
    <text evidence="1 4">Belongs to the tRNA nucleotidyltransferase/poly(A) polymerase family.</text>
</comment>